<reference evidence="1 2" key="1">
    <citation type="submission" date="2024-10" db="EMBL/GenBank/DDBJ databases">
        <title>Isolation, draft genome sequencing and identification of Phyllobacterium sp. NSA23, isolated from leaf soil.</title>
        <authorList>
            <person name="Akita H."/>
        </authorList>
    </citation>
    <scope>NUCLEOTIDE SEQUENCE [LARGE SCALE GENOMIC DNA]</scope>
    <source>
        <strain evidence="1 2">NSA23</strain>
    </source>
</reference>
<gene>
    <name evidence="1" type="ORF">PPNSA23_35050</name>
</gene>
<name>A0ABQ0H3S2_9HYPH</name>
<comment type="caution">
    <text evidence="1">The sequence shown here is derived from an EMBL/GenBank/DDBJ whole genome shotgun (WGS) entry which is preliminary data.</text>
</comment>
<dbReference type="Proteomes" id="UP001628091">
    <property type="component" value="Unassembled WGS sequence"/>
</dbReference>
<evidence type="ECO:0000313" key="1">
    <source>
        <dbReference type="EMBL" id="GAB1583562.1"/>
    </source>
</evidence>
<sequence length="69" mass="7814">MYEVIAAIISCAPPKDDSPRSRRNAEDRFYEELGTPVPWLVTAPLRMLSRATNLWCNGQRKGEKPTIPV</sequence>
<accession>A0ABQ0H3S2</accession>
<evidence type="ECO:0000313" key="2">
    <source>
        <dbReference type="Proteomes" id="UP001628091"/>
    </source>
</evidence>
<dbReference type="RefSeq" id="WP_407866155.1">
    <property type="nucleotide sequence ID" value="NZ_BAAFZP010000002.1"/>
</dbReference>
<keyword evidence="2" id="KW-1185">Reference proteome</keyword>
<protein>
    <submittedName>
        <fullName evidence="1">Uncharacterized protein</fullName>
    </submittedName>
</protein>
<dbReference type="EMBL" id="BAAFZP010000002">
    <property type="protein sequence ID" value="GAB1583562.1"/>
    <property type="molecule type" value="Genomic_DNA"/>
</dbReference>
<proteinExistence type="predicted"/>
<organism evidence="1 2">
    <name type="scientific">Phyllobacterium phragmitis</name>
    <dbReference type="NCBI Taxonomy" id="2670329"/>
    <lineage>
        <taxon>Bacteria</taxon>
        <taxon>Pseudomonadati</taxon>
        <taxon>Pseudomonadota</taxon>
        <taxon>Alphaproteobacteria</taxon>
        <taxon>Hyphomicrobiales</taxon>
        <taxon>Phyllobacteriaceae</taxon>
        <taxon>Phyllobacterium</taxon>
    </lineage>
</organism>